<reference evidence="1 2" key="1">
    <citation type="submission" date="2018-06" db="EMBL/GenBank/DDBJ databases">
        <authorList>
            <consortium name="Pathogen Informatics"/>
            <person name="Doyle S."/>
        </authorList>
    </citation>
    <scope>NUCLEOTIDE SEQUENCE [LARGE SCALE GENOMIC DNA]</scope>
    <source>
        <strain evidence="2">NCTC 10815</strain>
    </source>
</reference>
<dbReference type="Proteomes" id="UP000254879">
    <property type="component" value="Unassembled WGS sequence"/>
</dbReference>
<dbReference type="EMBL" id="UGPG01000001">
    <property type="protein sequence ID" value="STY44809.1"/>
    <property type="molecule type" value="Genomic_DNA"/>
</dbReference>
<dbReference type="AlphaFoldDB" id="A0A378MEJ8"/>
<dbReference type="RefSeq" id="WP_115346084.1">
    <property type="nucleotide sequence ID" value="NZ_UGPG01000001.1"/>
</dbReference>
<organism evidence="1 2">
    <name type="scientific">Listeria grayi</name>
    <name type="common">Listeria murrayi</name>
    <dbReference type="NCBI Taxonomy" id="1641"/>
    <lineage>
        <taxon>Bacteria</taxon>
        <taxon>Bacillati</taxon>
        <taxon>Bacillota</taxon>
        <taxon>Bacilli</taxon>
        <taxon>Bacillales</taxon>
        <taxon>Listeriaceae</taxon>
        <taxon>Listeria</taxon>
    </lineage>
</organism>
<evidence type="ECO:0000313" key="2">
    <source>
        <dbReference type="Proteomes" id="UP000254879"/>
    </source>
</evidence>
<gene>
    <name evidence="1" type="ORF">NCTC10815_02163</name>
</gene>
<sequence length="82" mass="9236">MNPNMLLITSAGYIVGIASTDDEERKLVTLKDVYINNAAQQLIDHFESLKVAREQIIGYKSLSAVDTQKLLARWQANYFTTS</sequence>
<evidence type="ECO:0000313" key="1">
    <source>
        <dbReference type="EMBL" id="STY44809.1"/>
    </source>
</evidence>
<name>A0A378MEJ8_LISGR</name>
<proteinExistence type="predicted"/>
<accession>A0A378MEJ8</accession>
<protein>
    <submittedName>
        <fullName evidence="1">Uncharacterized protein</fullName>
    </submittedName>
</protein>